<evidence type="ECO:0000256" key="2">
    <source>
        <dbReference type="SAM" id="MobiDB-lite"/>
    </source>
</evidence>
<feature type="region of interest" description="Disordered" evidence="2">
    <location>
        <begin position="42"/>
        <end position="61"/>
    </location>
</feature>
<evidence type="ECO:0000313" key="3">
    <source>
        <dbReference type="EMBL" id="CAG9320077.1"/>
    </source>
</evidence>
<evidence type="ECO:0000313" key="4">
    <source>
        <dbReference type="Proteomes" id="UP001162131"/>
    </source>
</evidence>
<feature type="region of interest" description="Disordered" evidence="2">
    <location>
        <begin position="118"/>
        <end position="141"/>
    </location>
</feature>
<dbReference type="AlphaFoldDB" id="A0AAU9IWL5"/>
<feature type="coiled-coil region" evidence="1">
    <location>
        <begin position="274"/>
        <end position="301"/>
    </location>
</feature>
<comment type="caution">
    <text evidence="3">The sequence shown here is derived from an EMBL/GenBank/DDBJ whole genome shotgun (WGS) entry which is preliminary data.</text>
</comment>
<protein>
    <submittedName>
        <fullName evidence="3">Uncharacterized protein</fullName>
    </submittedName>
</protein>
<organism evidence="3 4">
    <name type="scientific">Blepharisma stoltei</name>
    <dbReference type="NCBI Taxonomy" id="1481888"/>
    <lineage>
        <taxon>Eukaryota</taxon>
        <taxon>Sar</taxon>
        <taxon>Alveolata</taxon>
        <taxon>Ciliophora</taxon>
        <taxon>Postciliodesmatophora</taxon>
        <taxon>Heterotrichea</taxon>
        <taxon>Heterotrichida</taxon>
        <taxon>Blepharismidae</taxon>
        <taxon>Blepharisma</taxon>
    </lineage>
</organism>
<feature type="region of interest" description="Disordered" evidence="2">
    <location>
        <begin position="181"/>
        <end position="270"/>
    </location>
</feature>
<proteinExistence type="predicted"/>
<reference evidence="3" key="1">
    <citation type="submission" date="2021-09" db="EMBL/GenBank/DDBJ databases">
        <authorList>
            <consortium name="AG Swart"/>
            <person name="Singh M."/>
            <person name="Singh A."/>
            <person name="Seah K."/>
            <person name="Emmerich C."/>
        </authorList>
    </citation>
    <scope>NUCLEOTIDE SEQUENCE</scope>
    <source>
        <strain evidence="3">ATCC30299</strain>
    </source>
</reference>
<sequence>MSLSYYDQHLFWQQRVVKEISAASKFYENNDVYKLKSISTNSFQKKTHHSRPSHMRSSVQAHPYQSDPIPYLYSNDYRTTNVYAEVRGKYARPPPPLAKPPEAIQSTLFTPNEIKLISRPSTSGNYRPKRSKTPTVSLSHSHIEPKPIDIKSAKNYESIENLTHKKVVPFENDGKAYKIRSGRSSLTRTRSSNRSISQKSGEEQIIIMTEPCENIEEKEDKKEEEAEKSKEEEKKSEEEKIGEGIKNEENVKNDEKDNISNASWITTSSHKRYIEELEEMLKAEKIKRIHAEEELKRLAKSQQAKS</sequence>
<feature type="compositionally biased region" description="Basic and acidic residues" evidence="2">
    <location>
        <begin position="218"/>
        <end position="258"/>
    </location>
</feature>
<keyword evidence="4" id="KW-1185">Reference proteome</keyword>
<name>A0AAU9IWL5_9CILI</name>
<feature type="compositionally biased region" description="Basic residues" evidence="2">
    <location>
        <begin position="45"/>
        <end position="54"/>
    </location>
</feature>
<dbReference type="Proteomes" id="UP001162131">
    <property type="component" value="Unassembled WGS sequence"/>
</dbReference>
<evidence type="ECO:0000256" key="1">
    <source>
        <dbReference type="SAM" id="Coils"/>
    </source>
</evidence>
<feature type="compositionally biased region" description="Polar residues" evidence="2">
    <location>
        <begin position="259"/>
        <end position="268"/>
    </location>
</feature>
<feature type="compositionally biased region" description="Low complexity" evidence="2">
    <location>
        <begin position="182"/>
        <end position="197"/>
    </location>
</feature>
<accession>A0AAU9IWL5</accession>
<keyword evidence="1" id="KW-0175">Coiled coil</keyword>
<dbReference type="EMBL" id="CAJZBQ010000024">
    <property type="protein sequence ID" value="CAG9320077.1"/>
    <property type="molecule type" value="Genomic_DNA"/>
</dbReference>
<gene>
    <name evidence="3" type="ORF">BSTOLATCC_MIC25315</name>
</gene>